<feature type="region of interest" description="Disordered" evidence="1">
    <location>
        <begin position="113"/>
        <end position="146"/>
    </location>
</feature>
<accession>A0A1Q9CJ15</accession>
<feature type="compositionally biased region" description="Basic and acidic residues" evidence="1">
    <location>
        <begin position="18"/>
        <end position="36"/>
    </location>
</feature>
<proteinExistence type="predicted"/>
<evidence type="ECO:0000313" key="3">
    <source>
        <dbReference type="Proteomes" id="UP000186817"/>
    </source>
</evidence>
<organism evidence="2 3">
    <name type="scientific">Symbiodinium microadriaticum</name>
    <name type="common">Dinoflagellate</name>
    <name type="synonym">Zooxanthella microadriatica</name>
    <dbReference type="NCBI Taxonomy" id="2951"/>
    <lineage>
        <taxon>Eukaryota</taxon>
        <taxon>Sar</taxon>
        <taxon>Alveolata</taxon>
        <taxon>Dinophyceae</taxon>
        <taxon>Suessiales</taxon>
        <taxon>Symbiodiniaceae</taxon>
        <taxon>Symbiodinium</taxon>
    </lineage>
</organism>
<sequence length="442" mass="48701">MAMLRRYVQGRRACSAAERAEPHAQRPDQRNFLPVDRRQKEEAPLMRAVRPVLLEFALNFLFGPGSPHSREPLRAAQKSAGATLTLPDSAATRRHSAFSLGAESFEGFWAQRKRRETVTGSELSPTDPPSQPQPQHSSAPPSAQPAARFTRFARRGRLTSLPGLHRTGPPESANLRPRGHSLFLVSIFEERKETESQRDGRGSQEADALPYTDMDGIFKARQVTTPVMSCPAKPGAVCVVTAHPPRAERRRRSLRGRYLQRAVVALDRKGLSPVQAVPELGMCSCDKFKNPDGRRHAWRDSEVMSESYACTAELQSSSNSELRGKNQRALHTGSAAEELRALPYAAFAEKRTGRGRSFWAELRVLARLQLALVLRSSSRLQQSSAVSAFRGPGKACGSLDSLALALFQRTADYAVFHRVSRDVASAGLISHSEDMAESVAED</sequence>
<keyword evidence="3" id="KW-1185">Reference proteome</keyword>
<dbReference type="EMBL" id="LSRX01001156">
    <property type="protein sequence ID" value="OLP82920.1"/>
    <property type="molecule type" value="Genomic_DNA"/>
</dbReference>
<evidence type="ECO:0000256" key="1">
    <source>
        <dbReference type="SAM" id="MobiDB-lite"/>
    </source>
</evidence>
<feature type="compositionally biased region" description="Low complexity" evidence="1">
    <location>
        <begin position="133"/>
        <end position="146"/>
    </location>
</feature>
<reference evidence="2 3" key="1">
    <citation type="submission" date="2016-02" db="EMBL/GenBank/DDBJ databases">
        <title>Genome analysis of coral dinoflagellate symbionts highlights evolutionary adaptations to a symbiotic lifestyle.</title>
        <authorList>
            <person name="Aranda M."/>
            <person name="Li Y."/>
            <person name="Liew Y.J."/>
            <person name="Baumgarten S."/>
            <person name="Simakov O."/>
            <person name="Wilson M."/>
            <person name="Piel J."/>
            <person name="Ashoor H."/>
            <person name="Bougouffa S."/>
            <person name="Bajic V.B."/>
            <person name="Ryu T."/>
            <person name="Ravasi T."/>
            <person name="Bayer T."/>
            <person name="Micklem G."/>
            <person name="Kim H."/>
            <person name="Bhak J."/>
            <person name="Lajeunesse T.C."/>
            <person name="Voolstra C.R."/>
        </authorList>
    </citation>
    <scope>NUCLEOTIDE SEQUENCE [LARGE SCALE GENOMIC DNA]</scope>
    <source>
        <strain evidence="2 3">CCMP2467</strain>
    </source>
</reference>
<feature type="region of interest" description="Disordered" evidence="1">
    <location>
        <begin position="69"/>
        <end position="88"/>
    </location>
</feature>
<dbReference type="AlphaFoldDB" id="A0A1Q9CJ15"/>
<dbReference type="Proteomes" id="UP000186817">
    <property type="component" value="Unassembled WGS sequence"/>
</dbReference>
<gene>
    <name evidence="2" type="ORF">AK812_SmicGene36380</name>
</gene>
<comment type="caution">
    <text evidence="2">The sequence shown here is derived from an EMBL/GenBank/DDBJ whole genome shotgun (WGS) entry which is preliminary data.</text>
</comment>
<protein>
    <submittedName>
        <fullName evidence="2">Uncharacterized protein</fullName>
    </submittedName>
</protein>
<name>A0A1Q9CJ15_SYMMI</name>
<evidence type="ECO:0000313" key="2">
    <source>
        <dbReference type="EMBL" id="OLP82920.1"/>
    </source>
</evidence>
<feature type="region of interest" description="Disordered" evidence="1">
    <location>
        <begin position="16"/>
        <end position="36"/>
    </location>
</feature>